<evidence type="ECO:0000256" key="13">
    <source>
        <dbReference type="SAM" id="MobiDB-lite"/>
    </source>
</evidence>
<evidence type="ECO:0000259" key="14">
    <source>
        <dbReference type="Pfam" id="PF00508"/>
    </source>
</evidence>
<feature type="cross-link" description="Glycyl lysine isopeptide (Lys-Gly) (interchain with G-Cter in SUMO)" evidence="12">
    <location>
        <position position="315"/>
    </location>
</feature>
<dbReference type="GO" id="GO:0006351">
    <property type="term" value="P:DNA-templated transcription"/>
    <property type="evidence" value="ECO:0007669"/>
    <property type="project" value="UniProtKB-UniRule"/>
</dbReference>
<keyword evidence="4 12" id="KW-0244">Early protein</keyword>
<dbReference type="Proteomes" id="UP000289829">
    <property type="component" value="Segment"/>
</dbReference>
<comment type="subunit">
    <text evidence="12">Binds DNA as homodimer. Interacts with protein E1; this interaction greatly increases E1 DNA-binding activity. Interacts with protein L1; this interaction enhances E2-dependent replication and transcription activation. Interacts with protein L2; this interaction inhibits E2 transcriptional activity but not DNA replication function E2. Interacts with protein E7; this interaction inhibits E7 oncogenic activity. Interacts with host TAF1; this interaction modulates E2-dependent transcriptional regulation. Interacts with host BRD4; this interaction mediates E2 transcriptional activation function. Additionally, the interaction with host BRD4 on mitotic chromosomes mediates tethering of the viral genome. Interacts with host TOPBP1; this interaction is required for optimal viral DNA replication.</text>
</comment>
<keyword evidence="7 12" id="KW-0235">DNA replication</keyword>
<dbReference type="InterPro" id="IPR042503">
    <property type="entry name" value="Regulatory_protein_E2_N_1"/>
</dbReference>
<feature type="region of interest" description="Disordered" evidence="13">
    <location>
        <begin position="203"/>
        <end position="293"/>
    </location>
</feature>
<keyword evidence="10 12" id="KW-0010">Activator</keyword>
<evidence type="ECO:0000256" key="10">
    <source>
        <dbReference type="ARBA" id="ARBA00023159"/>
    </source>
</evidence>
<dbReference type="EMBL" id="MF588714">
    <property type="protein sequence ID" value="ATQ38341.1"/>
    <property type="molecule type" value="Genomic_DNA"/>
</dbReference>
<organism evidence="16 17">
    <name type="scientific">Gammapapillomavirus 11</name>
    <dbReference type="NCBI Taxonomy" id="1513256"/>
    <lineage>
        <taxon>Viruses</taxon>
        <taxon>Monodnaviria</taxon>
        <taxon>Shotokuvirae</taxon>
        <taxon>Cossaviricota</taxon>
        <taxon>Papovaviricetes</taxon>
        <taxon>Zurhausenvirales</taxon>
        <taxon>Papillomaviridae</taxon>
        <taxon>Firstpapillomavirinae</taxon>
        <taxon>Gammapapillomavirus</taxon>
    </lineage>
</organism>
<evidence type="ECO:0000256" key="4">
    <source>
        <dbReference type="ARBA" id="ARBA00022518"/>
    </source>
</evidence>
<dbReference type="InterPro" id="IPR035975">
    <property type="entry name" value="E2/EBNA1_C_sf"/>
</dbReference>
<evidence type="ECO:0000313" key="16">
    <source>
        <dbReference type="EMBL" id="ATQ38341.1"/>
    </source>
</evidence>
<dbReference type="GO" id="GO:0039693">
    <property type="term" value="P:viral DNA genome replication"/>
    <property type="evidence" value="ECO:0007669"/>
    <property type="project" value="UniProtKB-UniRule"/>
</dbReference>
<comment type="PTM">
    <text evidence="12">Phosphorylated.</text>
</comment>
<feature type="region of interest" description="DNA-binding domain" evidence="12">
    <location>
        <begin position="308"/>
        <end position="389"/>
    </location>
</feature>
<accession>A0A2D2ALM9</accession>
<evidence type="ECO:0000256" key="7">
    <source>
        <dbReference type="ARBA" id="ARBA00022705"/>
    </source>
</evidence>
<comment type="similarity">
    <text evidence="2">Belongs to the papillomaviridae E8^E2C protein family.</text>
</comment>
<dbReference type="InterPro" id="IPR012677">
    <property type="entry name" value="Nucleotide-bd_a/b_plait_sf"/>
</dbReference>
<keyword evidence="6 12" id="KW-1048">Host nucleus</keyword>
<protein>
    <recommendedName>
        <fullName evidence="12">Regulatory protein E2</fullName>
    </recommendedName>
</protein>
<dbReference type="InterPro" id="IPR042504">
    <property type="entry name" value="Regulatory_protein_E2_N_2"/>
</dbReference>
<keyword evidence="9 12" id="KW-0238">DNA-binding</keyword>
<dbReference type="InterPro" id="IPR033668">
    <property type="entry name" value="Reg_prot_E2"/>
</dbReference>
<evidence type="ECO:0000256" key="11">
    <source>
        <dbReference type="ARBA" id="ARBA00023163"/>
    </source>
</evidence>
<dbReference type="GO" id="GO:0003677">
    <property type="term" value="F:DNA binding"/>
    <property type="evidence" value="ECO:0007669"/>
    <property type="project" value="UniProtKB-UniRule"/>
</dbReference>
<dbReference type="Pfam" id="PF00511">
    <property type="entry name" value="PPV_E2_C"/>
    <property type="match status" value="1"/>
</dbReference>
<dbReference type="GO" id="GO:0000166">
    <property type="term" value="F:nucleotide binding"/>
    <property type="evidence" value="ECO:0007669"/>
    <property type="project" value="UniProtKB-UniRule"/>
</dbReference>
<evidence type="ECO:0000256" key="5">
    <source>
        <dbReference type="ARBA" id="ARBA00022553"/>
    </source>
</evidence>
<dbReference type="SUPFAM" id="SSF51332">
    <property type="entry name" value="E2 regulatory, transactivation domain"/>
    <property type="match status" value="1"/>
</dbReference>
<dbReference type="Gene3D" id="1.10.287.30">
    <property type="entry name" value="E2 (early) protein, N terminal domain, subdomain 1"/>
    <property type="match status" value="1"/>
</dbReference>
<dbReference type="GO" id="GO:0006260">
    <property type="term" value="P:DNA replication"/>
    <property type="evidence" value="ECO:0007669"/>
    <property type="project" value="UniProtKB-KW"/>
</dbReference>
<feature type="compositionally biased region" description="Polar residues" evidence="13">
    <location>
        <begin position="270"/>
        <end position="284"/>
    </location>
</feature>
<dbReference type="GO" id="GO:0003700">
    <property type="term" value="F:DNA-binding transcription factor activity"/>
    <property type="evidence" value="ECO:0007669"/>
    <property type="project" value="UniProtKB-UniRule"/>
</dbReference>
<keyword evidence="8 12" id="KW-0805">Transcription regulation</keyword>
<dbReference type="Pfam" id="PF00508">
    <property type="entry name" value="PPV_E2_N"/>
    <property type="match status" value="1"/>
</dbReference>
<dbReference type="GO" id="GO:0042025">
    <property type="term" value="C:host cell nucleus"/>
    <property type="evidence" value="ECO:0007669"/>
    <property type="project" value="UniProtKB-SubCell"/>
</dbReference>
<comment type="subcellular location">
    <subcellularLocation>
        <location evidence="1 12">Host nucleus</location>
    </subcellularLocation>
</comment>
<dbReference type="Gene3D" id="2.170.200.10">
    <property type="entry name" value="Papillomavirus E2 early protein domain"/>
    <property type="match status" value="1"/>
</dbReference>
<gene>
    <name evidence="12 16" type="primary">E2</name>
</gene>
<dbReference type="Gene3D" id="3.30.70.330">
    <property type="match status" value="1"/>
</dbReference>
<dbReference type="HAMAP" id="MF_04001">
    <property type="entry name" value="PPV_E2"/>
    <property type="match status" value="1"/>
</dbReference>
<keyword evidence="12" id="KW-0832">Ubl conjugation</keyword>
<evidence type="ECO:0000256" key="2">
    <source>
        <dbReference type="ARBA" id="ARBA00007794"/>
    </source>
</evidence>
<evidence type="ECO:0000259" key="15">
    <source>
        <dbReference type="Pfam" id="PF00511"/>
    </source>
</evidence>
<keyword evidence="5 12" id="KW-0597">Phosphoprotein</keyword>
<reference evidence="17" key="1">
    <citation type="submission" date="2017-07" db="EMBL/GenBank/DDBJ databases">
        <title>HPV diversity in WHIM patients.</title>
        <authorList>
            <person name="Pastrana D.V."/>
            <person name="Peretti A."/>
            <person name="Welch N.L."/>
            <person name="Borgogna C."/>
            <person name="Badolato R."/>
            <person name="Gariglio M."/>
            <person name="FitzGerald P.C."/>
            <person name="McIntosh C.E."/>
            <person name="Van Doorslaer K."/>
            <person name="McBride A."/>
            <person name="Bliskovsky V."/>
            <person name="Velez D."/>
            <person name="Cho E."/>
            <person name="Brownell I."/>
            <person name="Liu J.S."/>
            <person name="Gonzalez C.M."/>
            <person name="Maldarelli F."/>
            <person name="Lisco A."/>
            <person name="Androphy E.J."/>
            <person name="Uldrick T.S."/>
            <person name="Yarchoan R."/>
            <person name="Dvoretzky I."/>
            <person name="Holland S.M."/>
            <person name="Freeman A.F."/>
            <person name="Murphy P.M."/>
            <person name="McDermott D.H."/>
            <person name="Buck C.B."/>
        </authorList>
    </citation>
    <scope>NUCLEOTIDE SEQUENCE [LARGE SCALE GENOMIC DNA]</scope>
</reference>
<name>A0A2D2ALM9_9PAPI</name>
<dbReference type="GO" id="GO:0006275">
    <property type="term" value="P:regulation of DNA replication"/>
    <property type="evidence" value="ECO:0007669"/>
    <property type="project" value="UniProtKB-UniRule"/>
</dbReference>
<comment type="caution">
    <text evidence="12">Lacks conserved residue(s) required for the propagation of feature annotation.</text>
</comment>
<feature type="domain" description="Papillomavirus E2 C-terminal" evidence="15">
    <location>
        <begin position="310"/>
        <end position="385"/>
    </location>
</feature>
<dbReference type="InterPro" id="IPR036050">
    <property type="entry name" value="Regulatory_protein_E2_N"/>
</dbReference>
<keyword evidence="11 12" id="KW-0804">Transcription</keyword>
<proteinExistence type="inferred from homology"/>
<evidence type="ECO:0000256" key="6">
    <source>
        <dbReference type="ARBA" id="ARBA00022562"/>
    </source>
</evidence>
<evidence type="ECO:0000256" key="9">
    <source>
        <dbReference type="ARBA" id="ARBA00023125"/>
    </source>
</evidence>
<evidence type="ECO:0000256" key="3">
    <source>
        <dbReference type="ARBA" id="ARBA00022491"/>
    </source>
</evidence>
<dbReference type="InterPro" id="IPR000427">
    <property type="entry name" value="Papillomavirus_E2_C"/>
</dbReference>
<feature type="domain" description="Papillomavirus E2 N-terminal" evidence="14">
    <location>
        <begin position="5"/>
        <end position="200"/>
    </location>
</feature>
<evidence type="ECO:0000256" key="1">
    <source>
        <dbReference type="ARBA" id="ARBA00004147"/>
    </source>
</evidence>
<evidence type="ECO:0000256" key="8">
    <source>
        <dbReference type="ARBA" id="ARBA00023015"/>
    </source>
</evidence>
<evidence type="ECO:0000313" key="17">
    <source>
        <dbReference type="Proteomes" id="UP000289829"/>
    </source>
</evidence>
<keyword evidence="12" id="KW-1017">Isopeptide bond</keyword>
<dbReference type="InterPro" id="IPR001866">
    <property type="entry name" value="PPV_E2_N"/>
</dbReference>
<comment type="function">
    <text evidence="12">Plays a role in the initiation of viral DNA replication. A dimer of E2 interacts with a dimer of E1 in order to improve specificity of E1 DNA binding activity. Once the complex recognizes and binds DNA at specific sites, the E2 dimer is removed from DNA. E2 also regulates viral transcription through binding to the E2RE response element (5'-ACCNNNNNNGGT-3') present in multiple copies in the regulatory regions of the viral genome. Activates or represses transcription depending on E2RE's position with regards to proximal promoter elements including the TATA-box. Repression occurs by sterically hindering the assembly of the transcription initiation complex.</text>
</comment>
<comment type="PTM">
    <text evidence="12">Sumoylation plays a regulatory role in E2 transcriptional activity.</text>
</comment>
<keyword evidence="3 12" id="KW-0678">Repressor</keyword>
<dbReference type="SUPFAM" id="SSF54957">
    <property type="entry name" value="Viral DNA-binding domain"/>
    <property type="match status" value="1"/>
</dbReference>
<evidence type="ECO:0000256" key="12">
    <source>
        <dbReference type="HAMAP-Rule" id="MF_04001"/>
    </source>
</evidence>
<sequence>MNQSDLTKRLDVLQNKLMTLYEKNPTDLQSHILHYHLLRKESALQYYARKEGYERLGLQHLPALKVSENHAKSAIKMSLLLDSLAKSAYASEPWTFAETSADRLNSPPRNCFKKNSYEVEVWFDHDPKNAFPYINWDSIYYQDETDMWHKVKGKVDYNGLYYEELDGTRNYFILFSKDADRFGSTGEWTVNYKSEQILPPFVTSSSRRSVHESQDFGEPSTISVSKKKDRGRTSQQEEAGPSSTTTPKPGRRRRGGEQGESPSRKRRRGAQNNRDTNIVTSEQVGGSHKSVPRTGLRGVERLKAEARDPPLILLKGGANKLKCWRNRYKVKTENIICFSTVFKWVGDDAAAEESRLLIAFKGLQQRDEFISTVTLPKGTTLSKGFLDSL</sequence>
<comment type="similarity">
    <text evidence="12">Belongs to the papillomaviridae E2 protein family.</text>
</comment>